<evidence type="ECO:0000313" key="1">
    <source>
        <dbReference type="EMBL" id="KDB54322.1"/>
    </source>
</evidence>
<evidence type="ECO:0000313" key="2">
    <source>
        <dbReference type="Proteomes" id="UP000026714"/>
    </source>
</evidence>
<proteinExistence type="predicted"/>
<keyword evidence="2" id="KW-1185">Reference proteome</keyword>
<reference evidence="1 2" key="1">
    <citation type="journal article" date="2014" name="FEMS Microbiol. Ecol.">
        <title>Sphaerotilus natans encrusted with nanoball-shaped Fe(III) oxide minerals formed by nitrate-reducing mixotrophic Fe(II) oxidation.</title>
        <authorList>
            <person name="Park S."/>
            <person name="Kim D.H."/>
            <person name="Lee J.H."/>
            <person name="Hur H.G."/>
        </authorList>
    </citation>
    <scope>NUCLEOTIDE SEQUENCE [LARGE SCALE GENOMIC DNA]</scope>
    <source>
        <strain evidence="1 2">DSM 6575</strain>
    </source>
</reference>
<accession>A0A059KS51</accession>
<dbReference type="AlphaFoldDB" id="A0A059KS51"/>
<comment type="caution">
    <text evidence="1">The sequence shown here is derived from an EMBL/GenBank/DDBJ whole genome shotgun (WGS) entry which is preliminary data.</text>
</comment>
<gene>
    <name evidence="1" type="ORF">X805_00950</name>
</gene>
<dbReference type="EMBL" id="AZRA01000003">
    <property type="protein sequence ID" value="KDB54322.1"/>
    <property type="molecule type" value="Genomic_DNA"/>
</dbReference>
<organism evidence="1 2">
    <name type="scientific">Sphaerotilus natans subsp. natans DSM 6575</name>
    <dbReference type="NCBI Taxonomy" id="1286631"/>
    <lineage>
        <taxon>Bacteria</taxon>
        <taxon>Pseudomonadati</taxon>
        <taxon>Pseudomonadota</taxon>
        <taxon>Betaproteobacteria</taxon>
        <taxon>Burkholderiales</taxon>
        <taxon>Sphaerotilaceae</taxon>
        <taxon>Sphaerotilus</taxon>
    </lineage>
</organism>
<dbReference type="Proteomes" id="UP000026714">
    <property type="component" value="Unassembled WGS sequence"/>
</dbReference>
<sequence length="53" mass="5963">MLIEVEEEEEGPGAGDELGARVLMAVIVRPRHPASCSRHDLLIINKIFDQFME</sequence>
<protein>
    <submittedName>
        <fullName evidence="1">Uncharacterized protein</fullName>
    </submittedName>
</protein>
<name>A0A059KS51_9BURK</name>